<feature type="transmembrane region" description="Helical" evidence="10">
    <location>
        <begin position="803"/>
        <end position="822"/>
    </location>
</feature>
<comment type="pathway">
    <text evidence="3">Protein modification; protein ubiquitination.</text>
</comment>
<comment type="catalytic activity">
    <reaction evidence="1">
        <text>S-ubiquitinyl-[E2 ubiquitin-conjugating enzyme]-L-cysteine + [acceptor protein]-L-lysine = [E2 ubiquitin-conjugating enzyme]-L-cysteine + N(6)-ubiquitinyl-[acceptor protein]-L-lysine.</text>
        <dbReference type="EC" id="2.3.2.27"/>
    </reaction>
</comment>
<organism evidence="14 15">
    <name type="scientific">Flemingia macrophylla</name>
    <dbReference type="NCBI Taxonomy" id="520843"/>
    <lineage>
        <taxon>Eukaryota</taxon>
        <taxon>Viridiplantae</taxon>
        <taxon>Streptophyta</taxon>
        <taxon>Embryophyta</taxon>
        <taxon>Tracheophyta</taxon>
        <taxon>Spermatophyta</taxon>
        <taxon>Magnoliopsida</taxon>
        <taxon>eudicotyledons</taxon>
        <taxon>Gunneridae</taxon>
        <taxon>Pentapetalae</taxon>
        <taxon>rosids</taxon>
        <taxon>fabids</taxon>
        <taxon>Fabales</taxon>
        <taxon>Fabaceae</taxon>
        <taxon>Papilionoideae</taxon>
        <taxon>50 kb inversion clade</taxon>
        <taxon>NPAAA clade</taxon>
        <taxon>indigoferoid/millettioid clade</taxon>
        <taxon>Phaseoleae</taxon>
        <taxon>Flemingia</taxon>
    </lineage>
</organism>
<dbReference type="Proteomes" id="UP001603857">
    <property type="component" value="Unassembled WGS sequence"/>
</dbReference>
<comment type="subcellular location">
    <subcellularLocation>
        <location evidence="2">Endomembrane system</location>
        <topology evidence="2">Multi-pass membrane protein</topology>
    </subcellularLocation>
</comment>
<dbReference type="GO" id="GO:0061630">
    <property type="term" value="F:ubiquitin protein ligase activity"/>
    <property type="evidence" value="ECO:0007669"/>
    <property type="project" value="UniProtKB-EC"/>
</dbReference>
<feature type="domain" description="SWEET-like" evidence="12">
    <location>
        <begin position="617"/>
        <end position="908"/>
    </location>
</feature>
<keyword evidence="7" id="KW-0833">Ubl conjugation pathway</keyword>
<evidence type="ECO:0000256" key="3">
    <source>
        <dbReference type="ARBA" id="ARBA00004906"/>
    </source>
</evidence>
<evidence type="ECO:0000256" key="1">
    <source>
        <dbReference type="ARBA" id="ARBA00000900"/>
    </source>
</evidence>
<protein>
    <recommendedName>
        <fullName evidence="4">RING-type E3 ubiquitin transferase</fullName>
        <ecNumber evidence="4">2.3.2.27</ecNumber>
    </recommendedName>
</protein>
<dbReference type="EMBL" id="JBGMDY010000003">
    <property type="protein sequence ID" value="KAL2341895.1"/>
    <property type="molecule type" value="Genomic_DNA"/>
</dbReference>
<accession>A0ABD1N1B7</accession>
<evidence type="ECO:0000256" key="4">
    <source>
        <dbReference type="ARBA" id="ARBA00012483"/>
    </source>
</evidence>
<feature type="transmembrane region" description="Helical" evidence="10">
    <location>
        <begin position="627"/>
        <end position="646"/>
    </location>
</feature>
<feature type="transmembrane region" description="Helical" evidence="10">
    <location>
        <begin position="744"/>
        <end position="765"/>
    </location>
</feature>
<keyword evidence="15" id="KW-1185">Reference proteome</keyword>
<reference evidence="14 15" key="1">
    <citation type="submission" date="2024-08" db="EMBL/GenBank/DDBJ databases">
        <title>Insights into the chromosomal genome structure of Flemingia macrophylla.</title>
        <authorList>
            <person name="Ding Y."/>
            <person name="Zhao Y."/>
            <person name="Bi W."/>
            <person name="Wu M."/>
            <person name="Zhao G."/>
            <person name="Gong Y."/>
            <person name="Li W."/>
            <person name="Zhang P."/>
        </authorList>
    </citation>
    <scope>NUCLEOTIDE SEQUENCE [LARGE SCALE GENOMIC DNA]</scope>
    <source>
        <strain evidence="14">DYQJB</strain>
        <tissue evidence="14">Leaf</tissue>
    </source>
</reference>
<evidence type="ECO:0000256" key="2">
    <source>
        <dbReference type="ARBA" id="ARBA00004127"/>
    </source>
</evidence>
<evidence type="ECO:0000256" key="7">
    <source>
        <dbReference type="ARBA" id="ARBA00022786"/>
    </source>
</evidence>
<dbReference type="GO" id="GO:0012505">
    <property type="term" value="C:endomembrane system"/>
    <property type="evidence" value="ECO:0007669"/>
    <property type="project" value="UniProtKB-SubCell"/>
</dbReference>
<dbReference type="Pfam" id="PF11145">
    <property type="entry name" value="DUF2921"/>
    <property type="match status" value="1"/>
</dbReference>
<feature type="signal peptide" evidence="11">
    <location>
        <begin position="1"/>
        <end position="18"/>
    </location>
</feature>
<evidence type="ECO:0000256" key="8">
    <source>
        <dbReference type="ARBA" id="ARBA00022989"/>
    </source>
</evidence>
<proteinExistence type="predicted"/>
<evidence type="ECO:0000313" key="14">
    <source>
        <dbReference type="EMBL" id="KAL2341895.1"/>
    </source>
</evidence>
<evidence type="ECO:0000313" key="15">
    <source>
        <dbReference type="Proteomes" id="UP001603857"/>
    </source>
</evidence>
<gene>
    <name evidence="14" type="ORF">Fmac_009835</name>
</gene>
<evidence type="ECO:0000256" key="9">
    <source>
        <dbReference type="ARBA" id="ARBA00023136"/>
    </source>
</evidence>
<feature type="transmembrane region" description="Helical" evidence="10">
    <location>
        <begin position="658"/>
        <end position="678"/>
    </location>
</feature>
<evidence type="ECO:0000259" key="12">
    <source>
        <dbReference type="Pfam" id="PF11145"/>
    </source>
</evidence>
<keyword evidence="5" id="KW-0808">Transferase</keyword>
<dbReference type="AlphaFoldDB" id="A0ABD1N1B7"/>
<dbReference type="PANTHER" id="PTHR33389:SF22">
    <property type="entry name" value="FAMILY PROTEIN, PUTATIVE (DUF2921)-RELATED"/>
    <property type="match status" value="1"/>
</dbReference>
<feature type="transmembrane region" description="Helical" evidence="10">
    <location>
        <begin position="875"/>
        <end position="894"/>
    </location>
</feature>
<feature type="domain" description="DUF2921" evidence="13">
    <location>
        <begin position="33"/>
        <end position="205"/>
    </location>
</feature>
<sequence length="925" mass="103584">MDSLIIIFLFLHLFYSLASPNPSDSAFESTYIRLCNHHVPAPPVGPNTGIAPGVAEELRFQSGYFAGGDRFFNRSSTFNHASFRVTSARRSTSDGVFELWGQMLLQQRGGTRPAPGRFLRNLRPGRRVPHWRVSQWMRVSLRGFWSQSSGNLCMFGTGSHVNNGNANVVLKLSYPGALILLDCLISGSLESFDDKSSLQYFERISILALSQSSNYKFTVAGDERGHGCGNALGAEGLSLRNLSHGACTAFLGQTDRFELEYGSHCDNASCNPLGSNGGKLPGFMLFQGTRCAEGRNVQMLLGFPDSAYRDVVFPFYPNTTLVSEGVWDENGNQLCAVACRILNSTESWFNPYVGECKIRLSVRFPAVLSLRNRSTVLGQIWSEKVMGEPGYFSKVEFEGLSKLSRSLQGFHYEYDETDVVRKSCAAKVNAREKGHRYPDGYSSDMGVRMLLTDSKGQVAQGYSSPLSVGDQVYGGQSYGLPAVLTMGKPKPQGLQLDNNSILLNISYTMRFNPPPDFKFGRGLSSAEVKIDAEGIYNRITGVLCMIGCQHLRTKDKILMKNESLDCEIMVNIQFPPLNAKGGESLQGTIESTRQKTDPYYFDTLQLFSYSIYRNQAGASIWRMDFEIIMVLVSNTLACVFVGLQLLHVKKHLDVLPCISVVMLLVITLGHMITLVLNFEALFTTNHSVQNAFLGSGGWLQVSEVVVRMVTMVAFLLELRLMQLTWSSRQGEGSHTGLWGSEKKVIYMTLPLYIGGGLTAWLVHIWKTSHQERFRPFRLTRHRFKIPRGRFYQPPSLWEDFKSYAGLLLDGFLLPQILLNIIFISEGKALASSFYVGITVVRILPHAYDLYRAHSSSWYLDLSYIYANHRMDFYSTAWDIIIPIGGILFALIVYVQQRYGGRCILPKRFREVSSYEKVPVIGNDDL</sequence>
<comment type="caution">
    <text evidence="14">The sequence shown here is derived from an EMBL/GenBank/DDBJ whole genome shotgun (WGS) entry which is preliminary data.</text>
</comment>
<dbReference type="Pfam" id="PF25333">
    <property type="entry name" value="DUF2921_N"/>
    <property type="match status" value="3"/>
</dbReference>
<keyword evidence="6 10" id="KW-0812">Transmembrane</keyword>
<keyword evidence="8 10" id="KW-1133">Transmembrane helix</keyword>
<name>A0ABD1N1B7_9FABA</name>
<keyword evidence="9 10" id="KW-0472">Membrane</keyword>
<dbReference type="EC" id="2.3.2.27" evidence="4"/>
<evidence type="ECO:0000256" key="11">
    <source>
        <dbReference type="SAM" id="SignalP"/>
    </source>
</evidence>
<dbReference type="InterPro" id="IPR021319">
    <property type="entry name" value="DUF2921"/>
</dbReference>
<keyword evidence="11" id="KW-0732">Signal</keyword>
<evidence type="ECO:0000256" key="10">
    <source>
        <dbReference type="SAM" id="Phobius"/>
    </source>
</evidence>
<feature type="domain" description="DUF2921" evidence="13">
    <location>
        <begin position="421"/>
        <end position="604"/>
    </location>
</feature>
<dbReference type="PANTHER" id="PTHR33389">
    <property type="entry name" value="FAMILY PROTEIN, PUTATIVE (DUF2921)-RELATED"/>
    <property type="match status" value="1"/>
</dbReference>
<feature type="chain" id="PRO_5044837413" description="RING-type E3 ubiquitin transferase" evidence="11">
    <location>
        <begin position="19"/>
        <end position="925"/>
    </location>
</feature>
<evidence type="ECO:0000256" key="5">
    <source>
        <dbReference type="ARBA" id="ARBA00022679"/>
    </source>
</evidence>
<dbReference type="InterPro" id="IPR057425">
    <property type="entry name" value="DUF2921_N"/>
</dbReference>
<feature type="domain" description="DUF2921" evidence="13">
    <location>
        <begin position="264"/>
        <end position="395"/>
    </location>
</feature>
<evidence type="ECO:0000259" key="13">
    <source>
        <dbReference type="Pfam" id="PF25333"/>
    </source>
</evidence>
<evidence type="ECO:0000256" key="6">
    <source>
        <dbReference type="ARBA" id="ARBA00022692"/>
    </source>
</evidence>